<dbReference type="PROSITE" id="PS51257">
    <property type="entry name" value="PROKAR_LIPOPROTEIN"/>
    <property type="match status" value="1"/>
</dbReference>
<dbReference type="InterPro" id="IPR058473">
    <property type="entry name" value="DUF8159"/>
</dbReference>
<reference evidence="3 4" key="1">
    <citation type="submission" date="2022-06" db="EMBL/GenBank/DDBJ databases">
        <title>Halogeometricum sp. a new haloarchaeum isolate from saline soil.</title>
        <authorList>
            <person name="Strakova D."/>
            <person name="Galisteo C."/>
            <person name="Sanchez-Porro C."/>
            <person name="Ventosa A."/>
        </authorList>
    </citation>
    <scope>NUCLEOTIDE SEQUENCE [LARGE SCALE GENOMIC DNA]</scope>
    <source>
        <strain evidence="3 4">S1BR25-6</strain>
    </source>
</reference>
<feature type="region of interest" description="Disordered" evidence="1">
    <location>
        <begin position="25"/>
        <end position="50"/>
    </location>
</feature>
<protein>
    <recommendedName>
        <fullName evidence="2">DUF8159 domain-containing protein</fullName>
    </recommendedName>
</protein>
<dbReference type="Pfam" id="PF26490">
    <property type="entry name" value="DUF8159"/>
    <property type="match status" value="1"/>
</dbReference>
<dbReference type="EMBL" id="JAMQOP010000002">
    <property type="protein sequence ID" value="MDS0299092.1"/>
    <property type="molecule type" value="Genomic_DNA"/>
</dbReference>
<name>A0ABU2GE58_9EURY</name>
<keyword evidence="4" id="KW-1185">Reference proteome</keyword>
<accession>A0ABU2GE58</accession>
<gene>
    <name evidence="3" type="ORF">NDI76_10085</name>
</gene>
<feature type="domain" description="DUF8159" evidence="2">
    <location>
        <begin position="70"/>
        <end position="181"/>
    </location>
</feature>
<sequence length="182" mass="18911">MRRRHILRRGAAALAVGLTAGCAAKADGGSDTPTAAKRQTPAHGDLPALPVEERWSVAERSVGDAASADVADADAFEAAVADGGPAVEKLTKRGKKLELKATPSDAAGRGVVTDVGHVAGAYAALVRSDDSFERVSVALLDDGKRPFGSFQVVTPWAKRYVDGEWTATEYGEAVLGTLKTKP</sequence>
<evidence type="ECO:0000256" key="1">
    <source>
        <dbReference type="SAM" id="MobiDB-lite"/>
    </source>
</evidence>
<evidence type="ECO:0000259" key="2">
    <source>
        <dbReference type="Pfam" id="PF26490"/>
    </source>
</evidence>
<proteinExistence type="predicted"/>
<organism evidence="3 4">
    <name type="scientific">Halogeometricum salsisoli</name>
    <dbReference type="NCBI Taxonomy" id="2950536"/>
    <lineage>
        <taxon>Archaea</taxon>
        <taxon>Methanobacteriati</taxon>
        <taxon>Methanobacteriota</taxon>
        <taxon>Stenosarchaea group</taxon>
        <taxon>Halobacteria</taxon>
        <taxon>Halobacteriales</taxon>
        <taxon>Haloferacaceae</taxon>
        <taxon>Halogeometricum</taxon>
    </lineage>
</organism>
<comment type="caution">
    <text evidence="3">The sequence shown here is derived from an EMBL/GenBank/DDBJ whole genome shotgun (WGS) entry which is preliminary data.</text>
</comment>
<evidence type="ECO:0000313" key="3">
    <source>
        <dbReference type="EMBL" id="MDS0299092.1"/>
    </source>
</evidence>
<dbReference type="RefSeq" id="WP_310923953.1">
    <property type="nucleotide sequence ID" value="NZ_JAMQOP010000002.1"/>
</dbReference>
<evidence type="ECO:0000313" key="4">
    <source>
        <dbReference type="Proteomes" id="UP001257060"/>
    </source>
</evidence>
<dbReference type="Proteomes" id="UP001257060">
    <property type="component" value="Unassembled WGS sequence"/>
</dbReference>